<evidence type="ECO:0000256" key="4">
    <source>
        <dbReference type="ARBA" id="ARBA00022692"/>
    </source>
</evidence>
<dbReference type="Gene3D" id="1.10.8.500">
    <property type="entry name" value="HAMP domain in histidine kinase"/>
    <property type="match status" value="1"/>
</dbReference>
<keyword evidence="4 10" id="KW-0812">Transmembrane</keyword>
<evidence type="ECO:0000259" key="11">
    <source>
        <dbReference type="PROSITE" id="PS50111"/>
    </source>
</evidence>
<reference evidence="14" key="1">
    <citation type="submission" date="2015-03" db="EMBL/GenBank/DDBJ databases">
        <authorList>
            <person name="Nijsse Bart"/>
        </authorList>
    </citation>
    <scope>NUCLEOTIDE SEQUENCE [LARGE SCALE GENOMIC DNA]</scope>
</reference>
<evidence type="ECO:0000256" key="9">
    <source>
        <dbReference type="PROSITE-ProRule" id="PRU00284"/>
    </source>
</evidence>
<evidence type="ECO:0000313" key="14">
    <source>
        <dbReference type="Proteomes" id="UP000049855"/>
    </source>
</evidence>
<dbReference type="SMART" id="SM00304">
    <property type="entry name" value="HAMP"/>
    <property type="match status" value="1"/>
</dbReference>
<feature type="domain" description="HAMP" evidence="12">
    <location>
        <begin position="302"/>
        <end position="354"/>
    </location>
</feature>
<feature type="domain" description="Methyl-accepting transducer" evidence="11">
    <location>
        <begin position="373"/>
        <end position="609"/>
    </location>
</feature>
<dbReference type="InterPro" id="IPR033479">
    <property type="entry name" value="dCache_1"/>
</dbReference>
<evidence type="ECO:0000259" key="12">
    <source>
        <dbReference type="PROSITE" id="PS50885"/>
    </source>
</evidence>
<evidence type="ECO:0000256" key="10">
    <source>
        <dbReference type="SAM" id="Phobius"/>
    </source>
</evidence>
<keyword evidence="5 10" id="KW-1133">Transmembrane helix</keyword>
<dbReference type="Pfam" id="PF02743">
    <property type="entry name" value="dCache_1"/>
    <property type="match status" value="1"/>
</dbReference>
<evidence type="ECO:0000256" key="2">
    <source>
        <dbReference type="ARBA" id="ARBA00022475"/>
    </source>
</evidence>
<accession>A0A0U1KZ60</accession>
<name>A0A0U1KZ60_9FIRM</name>
<dbReference type="InterPro" id="IPR029151">
    <property type="entry name" value="Sensor-like_sf"/>
</dbReference>
<dbReference type="EMBL" id="CTRP01000011">
    <property type="protein sequence ID" value="CQR72697.1"/>
    <property type="molecule type" value="Genomic_DNA"/>
</dbReference>
<evidence type="ECO:0000256" key="6">
    <source>
        <dbReference type="ARBA" id="ARBA00023136"/>
    </source>
</evidence>
<dbReference type="GO" id="GO:0006935">
    <property type="term" value="P:chemotaxis"/>
    <property type="evidence" value="ECO:0007669"/>
    <property type="project" value="UniProtKB-KW"/>
</dbReference>
<dbReference type="InterPro" id="IPR003660">
    <property type="entry name" value="HAMP_dom"/>
</dbReference>
<feature type="transmembrane region" description="Helical" evidence="10">
    <location>
        <begin position="280"/>
        <end position="301"/>
    </location>
</feature>
<keyword evidence="3" id="KW-0145">Chemotaxis</keyword>
<dbReference type="PROSITE" id="PS50885">
    <property type="entry name" value="HAMP"/>
    <property type="match status" value="1"/>
</dbReference>
<dbReference type="Pfam" id="PF00015">
    <property type="entry name" value="MCPsignal"/>
    <property type="match status" value="1"/>
</dbReference>
<protein>
    <submittedName>
        <fullName evidence="13">Methyl-accepting chemotaxis protein</fullName>
    </submittedName>
</protein>
<dbReference type="Proteomes" id="UP000049855">
    <property type="component" value="Unassembled WGS sequence"/>
</dbReference>
<keyword evidence="6 10" id="KW-0472">Membrane</keyword>
<evidence type="ECO:0000256" key="3">
    <source>
        <dbReference type="ARBA" id="ARBA00022500"/>
    </source>
</evidence>
<dbReference type="GO" id="GO:0007165">
    <property type="term" value="P:signal transduction"/>
    <property type="evidence" value="ECO:0007669"/>
    <property type="project" value="UniProtKB-KW"/>
</dbReference>
<dbReference type="RefSeq" id="WP_021168390.1">
    <property type="nucleotide sequence ID" value="NZ_CTRP01000011.1"/>
</dbReference>
<evidence type="ECO:0000256" key="8">
    <source>
        <dbReference type="ARBA" id="ARBA00029447"/>
    </source>
</evidence>
<evidence type="ECO:0000256" key="1">
    <source>
        <dbReference type="ARBA" id="ARBA00004651"/>
    </source>
</evidence>
<dbReference type="Gene3D" id="1.10.287.950">
    <property type="entry name" value="Methyl-accepting chemotaxis protein"/>
    <property type="match status" value="1"/>
</dbReference>
<dbReference type="Pfam" id="PF00672">
    <property type="entry name" value="HAMP"/>
    <property type="match status" value="1"/>
</dbReference>
<dbReference type="FunFam" id="1.10.287.950:FF:000001">
    <property type="entry name" value="Methyl-accepting chemotaxis sensory transducer"/>
    <property type="match status" value="1"/>
</dbReference>
<dbReference type="PANTHER" id="PTHR32089:SF112">
    <property type="entry name" value="LYSOZYME-LIKE PROTEIN-RELATED"/>
    <property type="match status" value="1"/>
</dbReference>
<proteinExistence type="inferred from homology"/>
<comment type="similarity">
    <text evidence="8">Belongs to the methyl-accepting chemotaxis (MCP) protein family.</text>
</comment>
<sequence>MSLKKKLTLIFSALSIVILLVSSIAGYMFTKEQVLSGIQAEMTSSVNAHVNKLDGWLIGKAKMLEITASTLQSSVGDNEITVPMLAGYKTVDKEISDVYFASVAGQLVDGSGWHPPAGYDPRTRSWYKSGIAQEKLAFGEPYLDGATKQMVVPALMPYKGSTGQLRGIMAQDIQLQTLVDNIQSINLKGQGYAYLFDAKGFMLAHPDKEIVSKNIFDEDKLKNMSAYFKEMIGKDQGFTKYSENGEVMLVVYQKVPSTGWTLAINVPEKIVFKPLEHLQWLLLMIAMIAVILVVAVTFVTVKRIVNPIEVLAGQVDLVAGGDLTVQSQIDGQDEIGKLATGFNKMVHNLRNLIVQVSTNAEQVAASSEEFTASAQESAQASNQVAGSVTEIAAGAEQQLAAVGQTASVVEKMTASIQQVGDGAKQAAATSLQAAEKAKESGTSINKAVTQMGRIEKTVNTSAEVVADLGERSKEIGQIVDTIAGIAGQTNLLALNAAIEAARAGEQGRGFAVVAEEVRKLAEQSQDAAKKIADLIGEIQRETAKAVSAMDNGTREVSQGAAVIKIAGIAFQEIEEMVVQVSNQIAEISTAMQQMEIGSRQIVSSVKVIDDLSKMAAGEVQTVSAATEEQAASMQEIAASSQSLAKMAEELQQAVRQFKV</sequence>
<dbReference type="PANTHER" id="PTHR32089">
    <property type="entry name" value="METHYL-ACCEPTING CHEMOTAXIS PROTEIN MCPB"/>
    <property type="match status" value="1"/>
</dbReference>
<comment type="subcellular location">
    <subcellularLocation>
        <location evidence="1">Cell membrane</location>
        <topology evidence="1">Multi-pass membrane protein</topology>
    </subcellularLocation>
</comment>
<dbReference type="SUPFAM" id="SSF58104">
    <property type="entry name" value="Methyl-accepting chemotaxis protein (MCP) signaling domain"/>
    <property type="match status" value="1"/>
</dbReference>
<dbReference type="GO" id="GO:0005886">
    <property type="term" value="C:plasma membrane"/>
    <property type="evidence" value="ECO:0007669"/>
    <property type="project" value="UniProtKB-SubCell"/>
</dbReference>
<dbReference type="Gene3D" id="3.30.450.20">
    <property type="entry name" value="PAS domain"/>
    <property type="match status" value="2"/>
</dbReference>
<dbReference type="AlphaFoldDB" id="A0A0U1KZ60"/>
<dbReference type="CDD" id="cd18773">
    <property type="entry name" value="PDC1_HK_sensor"/>
    <property type="match status" value="1"/>
</dbReference>
<dbReference type="CDD" id="cd12912">
    <property type="entry name" value="PDC2_MCP_like"/>
    <property type="match status" value="1"/>
</dbReference>
<dbReference type="CDD" id="cd11386">
    <property type="entry name" value="MCP_signal"/>
    <property type="match status" value="1"/>
</dbReference>
<keyword evidence="2" id="KW-1003">Cell membrane</keyword>
<keyword evidence="7 9" id="KW-0807">Transducer</keyword>
<dbReference type="InterPro" id="IPR004089">
    <property type="entry name" value="MCPsignal_dom"/>
</dbReference>
<dbReference type="CDD" id="cd06225">
    <property type="entry name" value="HAMP"/>
    <property type="match status" value="1"/>
</dbReference>
<dbReference type="SUPFAM" id="SSF103190">
    <property type="entry name" value="Sensory domain-like"/>
    <property type="match status" value="1"/>
</dbReference>
<dbReference type="SMART" id="SM00283">
    <property type="entry name" value="MA"/>
    <property type="match status" value="1"/>
</dbReference>
<evidence type="ECO:0000256" key="7">
    <source>
        <dbReference type="ARBA" id="ARBA00023224"/>
    </source>
</evidence>
<keyword evidence="14" id="KW-1185">Reference proteome</keyword>
<dbReference type="PROSITE" id="PS50111">
    <property type="entry name" value="CHEMOTAXIS_TRANSDUC_2"/>
    <property type="match status" value="1"/>
</dbReference>
<organism evidence="13 14">
    <name type="scientific">Sporomusa ovata</name>
    <dbReference type="NCBI Taxonomy" id="2378"/>
    <lineage>
        <taxon>Bacteria</taxon>
        <taxon>Bacillati</taxon>
        <taxon>Bacillota</taxon>
        <taxon>Negativicutes</taxon>
        <taxon>Selenomonadales</taxon>
        <taxon>Sporomusaceae</taxon>
        <taxon>Sporomusa</taxon>
    </lineage>
</organism>
<evidence type="ECO:0000313" key="13">
    <source>
        <dbReference type="EMBL" id="CQR72697.1"/>
    </source>
</evidence>
<gene>
    <name evidence="13" type="ORF">SpAn4DRAFT_3157</name>
</gene>
<evidence type="ECO:0000256" key="5">
    <source>
        <dbReference type="ARBA" id="ARBA00022989"/>
    </source>
</evidence>